<accession>A0ABQ2D818</accession>
<comment type="similarity">
    <text evidence="1">Belongs to the short-chain dehydrogenases/reductases (SDR) family.</text>
</comment>
<evidence type="ECO:0000256" key="1">
    <source>
        <dbReference type="RuleBase" id="RU000363"/>
    </source>
</evidence>
<name>A0ABQ2D818_9DEIO</name>
<dbReference type="SUPFAM" id="SSF51735">
    <property type="entry name" value="NAD(P)-binding Rossmann-fold domains"/>
    <property type="match status" value="1"/>
</dbReference>
<keyword evidence="3" id="KW-1185">Reference proteome</keyword>
<evidence type="ECO:0000313" key="2">
    <source>
        <dbReference type="EMBL" id="GGJ45247.1"/>
    </source>
</evidence>
<dbReference type="PANTHER" id="PTHR44147:SF2">
    <property type="entry name" value="DEHYDROGENASE_REDUCTASE SDR FAMILY MEMBER 1"/>
    <property type="match status" value="1"/>
</dbReference>
<dbReference type="PROSITE" id="PS00061">
    <property type="entry name" value="ADH_SHORT"/>
    <property type="match status" value="1"/>
</dbReference>
<dbReference type="InterPro" id="IPR036291">
    <property type="entry name" value="NAD(P)-bd_dom_sf"/>
</dbReference>
<dbReference type="Pfam" id="PF00106">
    <property type="entry name" value="adh_short"/>
    <property type="match status" value="1"/>
</dbReference>
<dbReference type="PRINTS" id="PR00081">
    <property type="entry name" value="GDHRDH"/>
</dbReference>
<sequence>MGELTGKVALVTGASRGVGKGIALALAQQGAVVYFTGRTVNEGEASVDLPGSLSSTQQEIEADGGIGIPLQCDHTSDEQTRAVLQRIEQEQGQLDILVNNAWGGYEHYWDGTKFWEEQGFWTAPLNRWDRMFDAGVRAQYVTSSFAVPLLLKSSGGLIVNISFIASRKVDMGVAYGAAKAASDHMTACMAHELYPQGVTVLSLHPGLVRTESVLKAGVFDLSNSHSPEFVGLAVSALYRDAEKLAFSGKTLDVLQVALDLGYTDLDGKQPVPGM</sequence>
<dbReference type="PANTHER" id="PTHR44147">
    <property type="entry name" value="DEHYDROGENASE/REDUCTASE SDR FAMILY MEMBER 1"/>
    <property type="match status" value="1"/>
</dbReference>
<dbReference type="RefSeq" id="WP_189004634.1">
    <property type="nucleotide sequence ID" value="NZ_BMOD01000015.1"/>
</dbReference>
<proteinExistence type="inferred from homology"/>
<gene>
    <name evidence="2" type="ORF">GCM10008938_34390</name>
</gene>
<organism evidence="2 3">
    <name type="scientific">Deinococcus roseus</name>
    <dbReference type="NCBI Taxonomy" id="392414"/>
    <lineage>
        <taxon>Bacteria</taxon>
        <taxon>Thermotogati</taxon>
        <taxon>Deinococcota</taxon>
        <taxon>Deinococci</taxon>
        <taxon>Deinococcales</taxon>
        <taxon>Deinococcaceae</taxon>
        <taxon>Deinococcus</taxon>
    </lineage>
</organism>
<dbReference type="Gene3D" id="3.40.50.720">
    <property type="entry name" value="NAD(P)-binding Rossmann-like Domain"/>
    <property type="match status" value="1"/>
</dbReference>
<protein>
    <submittedName>
        <fullName evidence="2">Oxidoreductase</fullName>
    </submittedName>
</protein>
<dbReference type="InterPro" id="IPR002347">
    <property type="entry name" value="SDR_fam"/>
</dbReference>
<dbReference type="Proteomes" id="UP000632222">
    <property type="component" value="Unassembled WGS sequence"/>
</dbReference>
<comment type="caution">
    <text evidence="2">The sequence shown here is derived from an EMBL/GenBank/DDBJ whole genome shotgun (WGS) entry which is preliminary data.</text>
</comment>
<reference evidence="3" key="1">
    <citation type="journal article" date="2019" name="Int. J. Syst. Evol. Microbiol.">
        <title>The Global Catalogue of Microorganisms (GCM) 10K type strain sequencing project: providing services to taxonomists for standard genome sequencing and annotation.</title>
        <authorList>
            <consortium name="The Broad Institute Genomics Platform"/>
            <consortium name="The Broad Institute Genome Sequencing Center for Infectious Disease"/>
            <person name="Wu L."/>
            <person name="Ma J."/>
        </authorList>
    </citation>
    <scope>NUCLEOTIDE SEQUENCE [LARGE SCALE GENOMIC DNA]</scope>
    <source>
        <strain evidence="3">JCM 14370</strain>
    </source>
</reference>
<dbReference type="EMBL" id="BMOD01000015">
    <property type="protein sequence ID" value="GGJ45247.1"/>
    <property type="molecule type" value="Genomic_DNA"/>
</dbReference>
<dbReference type="InterPro" id="IPR020904">
    <property type="entry name" value="Sc_DH/Rdtase_CS"/>
</dbReference>
<dbReference type="PRINTS" id="PR00080">
    <property type="entry name" value="SDRFAMILY"/>
</dbReference>
<evidence type="ECO:0000313" key="3">
    <source>
        <dbReference type="Proteomes" id="UP000632222"/>
    </source>
</evidence>